<dbReference type="GO" id="GO:0016787">
    <property type="term" value="F:hydrolase activity"/>
    <property type="evidence" value="ECO:0007669"/>
    <property type="project" value="UniProtKB-KW"/>
</dbReference>
<evidence type="ECO:0000256" key="2">
    <source>
        <dbReference type="ARBA" id="ARBA00022801"/>
    </source>
</evidence>
<dbReference type="EMBL" id="MU865923">
    <property type="protein sequence ID" value="KAK4452547.1"/>
    <property type="molecule type" value="Genomic_DNA"/>
</dbReference>
<gene>
    <name evidence="6" type="ORF">QBC34DRAFT_397796</name>
</gene>
<dbReference type="Gene3D" id="3.40.50.1820">
    <property type="entry name" value="alpha/beta hydrolase"/>
    <property type="match status" value="1"/>
</dbReference>
<name>A0AAV9GX15_9PEZI</name>
<evidence type="ECO:0000256" key="3">
    <source>
        <dbReference type="SAM" id="Phobius"/>
    </source>
</evidence>
<reference evidence="6" key="2">
    <citation type="submission" date="2023-05" db="EMBL/GenBank/DDBJ databases">
        <authorList>
            <consortium name="Lawrence Berkeley National Laboratory"/>
            <person name="Steindorff A."/>
            <person name="Hensen N."/>
            <person name="Bonometti L."/>
            <person name="Westerberg I."/>
            <person name="Brannstrom I.O."/>
            <person name="Guillou S."/>
            <person name="Cros-Aarteil S."/>
            <person name="Calhoun S."/>
            <person name="Haridas S."/>
            <person name="Kuo A."/>
            <person name="Mondo S."/>
            <person name="Pangilinan J."/>
            <person name="Riley R."/>
            <person name="Labutti K."/>
            <person name="Andreopoulos B."/>
            <person name="Lipzen A."/>
            <person name="Chen C."/>
            <person name="Yanf M."/>
            <person name="Daum C."/>
            <person name="Ng V."/>
            <person name="Clum A."/>
            <person name="Ohm R."/>
            <person name="Martin F."/>
            <person name="Silar P."/>
            <person name="Natvig D."/>
            <person name="Lalanne C."/>
            <person name="Gautier V."/>
            <person name="Ament-Velasquez S.L."/>
            <person name="Kruys A."/>
            <person name="Hutchinson M.I."/>
            <person name="Powell A.J."/>
            <person name="Barry K."/>
            <person name="Miller A.N."/>
            <person name="Grigoriev I.V."/>
            <person name="Debuchy R."/>
            <person name="Gladieux P."/>
            <person name="Thoren M.H."/>
            <person name="Johannesson H."/>
        </authorList>
    </citation>
    <scope>NUCLEOTIDE SEQUENCE</scope>
    <source>
        <strain evidence="6">PSN243</strain>
    </source>
</reference>
<evidence type="ECO:0000256" key="1">
    <source>
        <dbReference type="ARBA" id="ARBA00010088"/>
    </source>
</evidence>
<dbReference type="InterPro" id="IPR000073">
    <property type="entry name" value="AB_hydrolase_1"/>
</dbReference>
<dbReference type="PANTHER" id="PTHR43248:SF25">
    <property type="entry name" value="AB HYDROLASE-1 DOMAIN-CONTAINING PROTEIN-RELATED"/>
    <property type="match status" value="1"/>
</dbReference>
<dbReference type="InterPro" id="IPR029058">
    <property type="entry name" value="AB_hydrolase_fold"/>
</dbReference>
<accession>A0AAV9GX15</accession>
<evidence type="ECO:0000259" key="5">
    <source>
        <dbReference type="Pfam" id="PF08386"/>
    </source>
</evidence>
<evidence type="ECO:0000313" key="6">
    <source>
        <dbReference type="EMBL" id="KAK4452547.1"/>
    </source>
</evidence>
<evidence type="ECO:0000259" key="4">
    <source>
        <dbReference type="Pfam" id="PF00561"/>
    </source>
</evidence>
<reference evidence="6" key="1">
    <citation type="journal article" date="2023" name="Mol. Phylogenet. Evol.">
        <title>Genome-scale phylogeny and comparative genomics of the fungal order Sordariales.</title>
        <authorList>
            <person name="Hensen N."/>
            <person name="Bonometti L."/>
            <person name="Westerberg I."/>
            <person name="Brannstrom I.O."/>
            <person name="Guillou S."/>
            <person name="Cros-Aarteil S."/>
            <person name="Calhoun S."/>
            <person name="Haridas S."/>
            <person name="Kuo A."/>
            <person name="Mondo S."/>
            <person name="Pangilinan J."/>
            <person name="Riley R."/>
            <person name="LaButti K."/>
            <person name="Andreopoulos B."/>
            <person name="Lipzen A."/>
            <person name="Chen C."/>
            <person name="Yan M."/>
            <person name="Daum C."/>
            <person name="Ng V."/>
            <person name="Clum A."/>
            <person name="Steindorff A."/>
            <person name="Ohm R.A."/>
            <person name="Martin F."/>
            <person name="Silar P."/>
            <person name="Natvig D.O."/>
            <person name="Lalanne C."/>
            <person name="Gautier V."/>
            <person name="Ament-Velasquez S.L."/>
            <person name="Kruys A."/>
            <person name="Hutchinson M.I."/>
            <person name="Powell A.J."/>
            <person name="Barry K."/>
            <person name="Miller A.N."/>
            <person name="Grigoriev I.V."/>
            <person name="Debuchy R."/>
            <person name="Gladieux P."/>
            <person name="Hiltunen Thoren M."/>
            <person name="Johannesson H."/>
        </authorList>
    </citation>
    <scope>NUCLEOTIDE SEQUENCE</scope>
    <source>
        <strain evidence="6">PSN243</strain>
    </source>
</reference>
<dbReference type="Pfam" id="PF00561">
    <property type="entry name" value="Abhydrolase_1"/>
    <property type="match status" value="1"/>
</dbReference>
<dbReference type="PANTHER" id="PTHR43248">
    <property type="entry name" value="2-SUCCINYL-6-HYDROXY-2,4-CYCLOHEXADIENE-1-CARBOXYLATE SYNTHASE"/>
    <property type="match status" value="1"/>
</dbReference>
<sequence length="675" mass="74796">MEKQGVATARPGPRPRYWDFQGALGGAVILSIYLFFIQPLHLWPWERAQGPSGKGGTAVVDDPLSPWTSIVPSKELEWHPCYQFLDTNFKCARLTVPLSQNRQFPEVHIAMLMLGSKNATAALTSPKSPLLINPGGPGGLGTFAALGMGSAIQTVLGDDRPVIGFDPRGVGFTTPSADCWATPPECDDCPEDRFTGFLNRMEWTTVNTAYGGINSSNAATKFVDVGHRAVNNLCRDKNAQLGGESILGHAATPHVATDMVRILDAWERWVDRETEALGIVPEPNPTKGKLVYWGFSYGTYLGATFASMYPDRVGRVVLDGVVDADYYSTPMWKESLLDADKILDKFFEFCAGAEQKCRLYRQGDRPIDINNRYRHIIRDLESYPPSFTHPIYFYPVIIHADIMRTLVFRTLYSPSEFPALADLLNTLYEGNYERLTDLFMRLQNACGLQNNPMLSIISDAQRAIMCGDKTTPVDLTLDEIQEQFEAMAEYSEFADIWVGLMLQCNGWNISRPHPSPGYPPNKKTKTAFPVLFLSNTYDPVTPLHAAVKMALKFEGAGLVEQHAAGHCTVSAVSRCTAKKVRDYFLHGNVPPPPVADGDDLDAGKWTTCDPDEQPWQALDASAAVFADVEEQRMAKALMRIRDTIGNLPRWGVVKDAKMGHTVVNEMEFAKRVGAL</sequence>
<protein>
    <submittedName>
        <fullName evidence="6">Carboxylesterase A</fullName>
    </submittedName>
</protein>
<keyword evidence="3" id="KW-0472">Membrane</keyword>
<keyword evidence="7" id="KW-1185">Reference proteome</keyword>
<dbReference type="SUPFAM" id="SSF53474">
    <property type="entry name" value="alpha/beta-Hydrolases"/>
    <property type="match status" value="1"/>
</dbReference>
<keyword evidence="3" id="KW-0812">Transmembrane</keyword>
<dbReference type="InterPro" id="IPR013595">
    <property type="entry name" value="Pept_S33_TAP-like_C"/>
</dbReference>
<keyword evidence="3" id="KW-1133">Transmembrane helix</keyword>
<organism evidence="6 7">
    <name type="scientific">Podospora aff. communis PSN243</name>
    <dbReference type="NCBI Taxonomy" id="3040156"/>
    <lineage>
        <taxon>Eukaryota</taxon>
        <taxon>Fungi</taxon>
        <taxon>Dikarya</taxon>
        <taxon>Ascomycota</taxon>
        <taxon>Pezizomycotina</taxon>
        <taxon>Sordariomycetes</taxon>
        <taxon>Sordariomycetidae</taxon>
        <taxon>Sordariales</taxon>
        <taxon>Podosporaceae</taxon>
        <taxon>Podospora</taxon>
    </lineage>
</organism>
<dbReference type="Pfam" id="PF08386">
    <property type="entry name" value="Abhydrolase_4"/>
    <property type="match status" value="1"/>
</dbReference>
<proteinExistence type="inferred from homology"/>
<keyword evidence="2" id="KW-0378">Hydrolase</keyword>
<comment type="caution">
    <text evidence="6">The sequence shown here is derived from an EMBL/GenBank/DDBJ whole genome shotgun (WGS) entry which is preliminary data.</text>
</comment>
<dbReference type="Proteomes" id="UP001321760">
    <property type="component" value="Unassembled WGS sequence"/>
</dbReference>
<feature type="domain" description="AB hydrolase-1" evidence="4">
    <location>
        <begin position="129"/>
        <end position="347"/>
    </location>
</feature>
<comment type="similarity">
    <text evidence="1">Belongs to the peptidase S33 family.</text>
</comment>
<dbReference type="AlphaFoldDB" id="A0AAV9GX15"/>
<dbReference type="InterPro" id="IPR051601">
    <property type="entry name" value="Serine_prot/Carboxylest_S33"/>
</dbReference>
<feature type="transmembrane region" description="Helical" evidence="3">
    <location>
        <begin position="20"/>
        <end position="37"/>
    </location>
</feature>
<evidence type="ECO:0000313" key="7">
    <source>
        <dbReference type="Proteomes" id="UP001321760"/>
    </source>
</evidence>
<feature type="domain" description="Peptidase S33 tripeptidyl aminopeptidase-like C-terminal" evidence="5">
    <location>
        <begin position="493"/>
        <end position="591"/>
    </location>
</feature>